<evidence type="ECO:0000256" key="1">
    <source>
        <dbReference type="SAM" id="MobiDB-lite"/>
    </source>
</evidence>
<dbReference type="Proteomes" id="UP000242450">
    <property type="component" value="Chromosome 11"/>
</dbReference>
<evidence type="ECO:0000313" key="3">
    <source>
        <dbReference type="Proteomes" id="UP000242450"/>
    </source>
</evidence>
<accession>A0A212CX26</accession>
<organism evidence="2 3">
    <name type="scientific">Cervus elaphus hippelaphus</name>
    <name type="common">European red deer</name>
    <dbReference type="NCBI Taxonomy" id="46360"/>
    <lineage>
        <taxon>Eukaryota</taxon>
        <taxon>Metazoa</taxon>
        <taxon>Chordata</taxon>
        <taxon>Craniata</taxon>
        <taxon>Vertebrata</taxon>
        <taxon>Euteleostomi</taxon>
        <taxon>Mammalia</taxon>
        <taxon>Eutheria</taxon>
        <taxon>Laurasiatheria</taxon>
        <taxon>Artiodactyla</taxon>
        <taxon>Ruminantia</taxon>
        <taxon>Pecora</taxon>
        <taxon>Cervidae</taxon>
        <taxon>Cervinae</taxon>
        <taxon>Cervus</taxon>
    </lineage>
</organism>
<dbReference type="OrthoDB" id="9836129at2759"/>
<dbReference type="AlphaFoldDB" id="A0A212CX26"/>
<name>A0A212CX26_CEREH</name>
<sequence length="99" mass="10911">MEPKRRGSLSEDSDLPQAGNPKENGLTTVLLTPASQNFASWHDFSICLVRDVHKLFCVVIGLLGSMIRDMAEAVTQWEQLNPPQGGEPEKPRNLVLLGL</sequence>
<proteinExistence type="predicted"/>
<evidence type="ECO:0000313" key="2">
    <source>
        <dbReference type="EMBL" id="OWK10516.1"/>
    </source>
</evidence>
<feature type="region of interest" description="Disordered" evidence="1">
    <location>
        <begin position="78"/>
        <end position="99"/>
    </location>
</feature>
<protein>
    <submittedName>
        <fullName evidence="2">Uncharacterized protein</fullName>
    </submittedName>
</protein>
<gene>
    <name evidence="2" type="ORF">Celaphus_00005865</name>
</gene>
<dbReference type="EMBL" id="MKHE01000011">
    <property type="protein sequence ID" value="OWK10516.1"/>
    <property type="molecule type" value="Genomic_DNA"/>
</dbReference>
<keyword evidence="3" id="KW-1185">Reference proteome</keyword>
<comment type="caution">
    <text evidence="2">The sequence shown here is derived from an EMBL/GenBank/DDBJ whole genome shotgun (WGS) entry which is preliminary data.</text>
</comment>
<feature type="region of interest" description="Disordered" evidence="1">
    <location>
        <begin position="1"/>
        <end position="25"/>
    </location>
</feature>
<reference evidence="2 3" key="1">
    <citation type="journal article" date="2018" name="Mol. Genet. Genomics">
        <title>The red deer Cervus elaphus genome CerEla1.0: sequencing, annotating, genes, and chromosomes.</title>
        <authorList>
            <person name="Bana N.A."/>
            <person name="Nyiri A."/>
            <person name="Nagy J."/>
            <person name="Frank K."/>
            <person name="Nagy T."/>
            <person name="Steger V."/>
            <person name="Schiller M."/>
            <person name="Lakatos P."/>
            <person name="Sugar L."/>
            <person name="Horn P."/>
            <person name="Barta E."/>
            <person name="Orosz L."/>
        </authorList>
    </citation>
    <scope>NUCLEOTIDE SEQUENCE [LARGE SCALE GENOMIC DNA]</scope>
    <source>
        <strain evidence="2">Hungarian</strain>
    </source>
</reference>